<dbReference type="InterPro" id="IPR014729">
    <property type="entry name" value="Rossmann-like_a/b/a_fold"/>
</dbReference>
<dbReference type="STRING" id="198312.SAMN02745193_01639"/>
<keyword evidence="2" id="KW-0479">Metal-binding</keyword>
<dbReference type="InterPro" id="IPR020058">
    <property type="entry name" value="Glu/Gln-tRNA-synth_Ib_cat-dom"/>
</dbReference>
<dbReference type="GO" id="GO:0005524">
    <property type="term" value="F:ATP binding"/>
    <property type="evidence" value="ECO:0007669"/>
    <property type="project" value="UniProtKB-KW"/>
</dbReference>
<dbReference type="EMBL" id="FRDF01000008">
    <property type="protein sequence ID" value="SHN57442.1"/>
    <property type="molecule type" value="Genomic_DNA"/>
</dbReference>
<dbReference type="GO" id="GO:0004818">
    <property type="term" value="F:glutamate-tRNA ligase activity"/>
    <property type="evidence" value="ECO:0007669"/>
    <property type="project" value="TreeGrafter"/>
</dbReference>
<gene>
    <name evidence="9" type="ORF">SAMN02745193_01639</name>
</gene>
<dbReference type="PANTHER" id="PTHR43311:SF1">
    <property type="entry name" value="GLUTAMYL-Q TRNA(ASP) SYNTHETASE"/>
    <property type="match status" value="1"/>
</dbReference>
<keyword evidence="6 7" id="KW-0030">Aminoacyl-tRNA synthetase</keyword>
<dbReference type="Gene3D" id="3.40.50.620">
    <property type="entry name" value="HUPs"/>
    <property type="match status" value="1"/>
</dbReference>
<organism evidence="9 10">
    <name type="scientific">Erythrobacter sanguineus</name>
    <dbReference type="NCBI Taxonomy" id="198312"/>
    <lineage>
        <taxon>Bacteria</taxon>
        <taxon>Pseudomonadati</taxon>
        <taxon>Pseudomonadota</taxon>
        <taxon>Alphaproteobacteria</taxon>
        <taxon>Sphingomonadales</taxon>
        <taxon>Erythrobacteraceae</taxon>
        <taxon>Erythrobacter/Porphyrobacter group</taxon>
        <taxon>Erythrobacter</taxon>
    </lineage>
</organism>
<evidence type="ECO:0000256" key="3">
    <source>
        <dbReference type="ARBA" id="ARBA00022741"/>
    </source>
</evidence>
<dbReference type="GO" id="GO:0005829">
    <property type="term" value="C:cytosol"/>
    <property type="evidence" value="ECO:0007669"/>
    <property type="project" value="TreeGrafter"/>
</dbReference>
<dbReference type="PRINTS" id="PR00987">
    <property type="entry name" value="TRNASYNTHGLU"/>
</dbReference>
<reference evidence="10" key="1">
    <citation type="submission" date="2016-12" db="EMBL/GenBank/DDBJ databases">
        <authorList>
            <person name="Varghese N."/>
            <person name="Submissions S."/>
        </authorList>
    </citation>
    <scope>NUCLEOTIDE SEQUENCE [LARGE SCALE GENOMIC DNA]</scope>
    <source>
        <strain evidence="10">DSM 11032</strain>
    </source>
</reference>
<evidence type="ECO:0000256" key="4">
    <source>
        <dbReference type="ARBA" id="ARBA00022833"/>
    </source>
</evidence>
<evidence type="ECO:0000259" key="8">
    <source>
        <dbReference type="Pfam" id="PF00749"/>
    </source>
</evidence>
<evidence type="ECO:0000313" key="10">
    <source>
        <dbReference type="Proteomes" id="UP000184391"/>
    </source>
</evidence>
<comment type="similarity">
    <text evidence="7">Belongs to the class-I aminoacyl-tRNA synthetase family.</text>
</comment>
<accession>A0A1M7SGI6</accession>
<proteinExistence type="inferred from homology"/>
<dbReference type="InterPro" id="IPR000924">
    <property type="entry name" value="Glu/Gln-tRNA-synth"/>
</dbReference>
<feature type="domain" description="Glutamyl/glutaminyl-tRNA synthetase class Ib catalytic" evidence="8">
    <location>
        <begin position="13"/>
        <end position="261"/>
    </location>
</feature>
<evidence type="ECO:0000256" key="2">
    <source>
        <dbReference type="ARBA" id="ARBA00022723"/>
    </source>
</evidence>
<evidence type="ECO:0000313" key="9">
    <source>
        <dbReference type="EMBL" id="SHN57442.1"/>
    </source>
</evidence>
<dbReference type="AlphaFoldDB" id="A0A1M7SGI6"/>
<dbReference type="Proteomes" id="UP000184391">
    <property type="component" value="Unassembled WGS sequence"/>
</dbReference>
<evidence type="ECO:0000256" key="5">
    <source>
        <dbReference type="ARBA" id="ARBA00022840"/>
    </source>
</evidence>
<keyword evidence="3 7" id="KW-0547">Nucleotide-binding</keyword>
<name>A0A1M7SGI6_9SPHN</name>
<keyword evidence="5 7" id="KW-0067">ATP-binding</keyword>
<dbReference type="InterPro" id="IPR049940">
    <property type="entry name" value="GluQ/Sye"/>
</dbReference>
<evidence type="ECO:0000256" key="7">
    <source>
        <dbReference type="RuleBase" id="RU363037"/>
    </source>
</evidence>
<dbReference type="PANTHER" id="PTHR43311">
    <property type="entry name" value="GLUTAMATE--TRNA LIGASE"/>
    <property type="match status" value="1"/>
</dbReference>
<keyword evidence="1 7" id="KW-0436">Ligase</keyword>
<keyword evidence="10" id="KW-1185">Reference proteome</keyword>
<keyword evidence="4" id="KW-0862">Zinc</keyword>
<dbReference type="GO" id="GO:0006424">
    <property type="term" value="P:glutamyl-tRNA aminoacylation"/>
    <property type="evidence" value="ECO:0007669"/>
    <property type="project" value="TreeGrafter"/>
</dbReference>
<sequence length="282" mass="30489">MAWPPAMTEDRPLVTRFAPSPNGPLHLGHALSAIIAHDLAKAGGGRFLLRIEDIDGPRSRRELADEFRRDLAWLGLEWEETAAQSTRLATYVAAAAALKARGLLYPCTCTRKQIEAAGAASGAERLIYPGTCKRIPPDPALPAAWRLDAGRALAATGPLVWEDDLAGPIPVDLSGLGDVVLVRKDLPASYHLAVTLDDAADGVTLVTRGADLFAASHVHRTLQALLDLPVPRWHHHALLMDDTGQKLAKRRSSPALAERRLAGENGRMLAEQLRLQHLRLGT</sequence>
<protein>
    <submittedName>
        <fullName evidence="9">Glutamyl-Q tRNA(Asp) synthetase</fullName>
    </submittedName>
</protein>
<keyword evidence="7" id="KW-0648">Protein biosynthesis</keyword>
<dbReference type="Pfam" id="PF00749">
    <property type="entry name" value="tRNA-synt_1c"/>
    <property type="match status" value="1"/>
</dbReference>
<evidence type="ECO:0000256" key="6">
    <source>
        <dbReference type="ARBA" id="ARBA00023146"/>
    </source>
</evidence>
<dbReference type="InterPro" id="IPR001412">
    <property type="entry name" value="aa-tRNA-synth_I_CS"/>
</dbReference>
<dbReference type="SUPFAM" id="SSF52374">
    <property type="entry name" value="Nucleotidylyl transferase"/>
    <property type="match status" value="1"/>
</dbReference>
<dbReference type="PROSITE" id="PS00178">
    <property type="entry name" value="AA_TRNA_LIGASE_I"/>
    <property type="match status" value="1"/>
</dbReference>
<evidence type="ECO:0000256" key="1">
    <source>
        <dbReference type="ARBA" id="ARBA00022598"/>
    </source>
</evidence>
<dbReference type="NCBIfam" id="NF004315">
    <property type="entry name" value="PRK05710.1-4"/>
    <property type="match status" value="1"/>
</dbReference>